<dbReference type="OrthoDB" id="9792579at2"/>
<proteinExistence type="predicted"/>
<organism evidence="7 8">
    <name type="scientific">Pseudaminobacter soli</name>
    <name type="common">ex Li et al. 2025</name>
    <dbReference type="NCBI Taxonomy" id="1295366"/>
    <lineage>
        <taxon>Bacteria</taxon>
        <taxon>Pseudomonadati</taxon>
        <taxon>Pseudomonadota</taxon>
        <taxon>Alphaproteobacteria</taxon>
        <taxon>Hyphomicrobiales</taxon>
        <taxon>Phyllobacteriaceae</taxon>
        <taxon>Pseudaminobacter</taxon>
    </lineage>
</organism>
<dbReference type="EMBL" id="PXYL01000016">
    <property type="protein sequence ID" value="PSJ56868.1"/>
    <property type="molecule type" value="Genomic_DNA"/>
</dbReference>
<feature type="transmembrane region" description="Helical" evidence="6">
    <location>
        <begin position="37"/>
        <end position="58"/>
    </location>
</feature>
<feature type="transmembrane region" description="Helical" evidence="6">
    <location>
        <begin position="230"/>
        <end position="253"/>
    </location>
</feature>
<dbReference type="PANTHER" id="PTHR43370">
    <property type="entry name" value="SUGAR ABC TRANSPORTER INTEGRAL MEMBRANE PROTEIN-RELATED"/>
    <property type="match status" value="1"/>
</dbReference>
<reference evidence="7 8" key="1">
    <citation type="submission" date="2018-03" db="EMBL/GenBank/DDBJ databases">
        <title>The draft genome of Mesorhizobium soli JCM 19897.</title>
        <authorList>
            <person name="Li L."/>
            <person name="Liu L."/>
            <person name="Liang L."/>
            <person name="Wang T."/>
            <person name="Zhang X."/>
        </authorList>
    </citation>
    <scope>NUCLEOTIDE SEQUENCE [LARGE SCALE GENOMIC DNA]</scope>
    <source>
        <strain evidence="7 8">JCM 19897</strain>
    </source>
</reference>
<keyword evidence="5 6" id="KW-0472">Membrane</keyword>
<evidence type="ECO:0000313" key="8">
    <source>
        <dbReference type="Proteomes" id="UP000240653"/>
    </source>
</evidence>
<evidence type="ECO:0000256" key="6">
    <source>
        <dbReference type="SAM" id="Phobius"/>
    </source>
</evidence>
<feature type="transmembrane region" description="Helical" evidence="6">
    <location>
        <begin position="64"/>
        <end position="86"/>
    </location>
</feature>
<dbReference type="GO" id="GO:0022857">
    <property type="term" value="F:transmembrane transporter activity"/>
    <property type="evidence" value="ECO:0007669"/>
    <property type="project" value="InterPro"/>
</dbReference>
<dbReference type="AlphaFoldDB" id="A0A2P7S321"/>
<evidence type="ECO:0000313" key="7">
    <source>
        <dbReference type="EMBL" id="PSJ56868.1"/>
    </source>
</evidence>
<name>A0A2P7S321_9HYPH</name>
<keyword evidence="8" id="KW-1185">Reference proteome</keyword>
<evidence type="ECO:0000256" key="1">
    <source>
        <dbReference type="ARBA" id="ARBA00004651"/>
    </source>
</evidence>
<dbReference type="InterPro" id="IPR001851">
    <property type="entry name" value="ABC_transp_permease"/>
</dbReference>
<feature type="transmembrane region" description="Helical" evidence="6">
    <location>
        <begin position="143"/>
        <end position="164"/>
    </location>
</feature>
<feature type="transmembrane region" description="Helical" evidence="6">
    <location>
        <begin position="6"/>
        <end position="25"/>
    </location>
</feature>
<dbReference type="Pfam" id="PF02653">
    <property type="entry name" value="BPD_transp_2"/>
    <property type="match status" value="1"/>
</dbReference>
<accession>A0A2P7S321</accession>
<comment type="caution">
    <text evidence="7">The sequence shown here is derived from an EMBL/GenBank/DDBJ whole genome shotgun (WGS) entry which is preliminary data.</text>
</comment>
<dbReference type="CDD" id="cd06580">
    <property type="entry name" value="TM_PBP1_transp_TpRbsC_like"/>
    <property type="match status" value="1"/>
</dbReference>
<keyword evidence="4 6" id="KW-1133">Transmembrane helix</keyword>
<dbReference type="GO" id="GO:0005886">
    <property type="term" value="C:plasma membrane"/>
    <property type="evidence" value="ECO:0007669"/>
    <property type="project" value="UniProtKB-SubCell"/>
</dbReference>
<protein>
    <submittedName>
        <fullName evidence="7">ABC transporter permease</fullName>
    </submittedName>
</protein>
<evidence type="ECO:0000256" key="3">
    <source>
        <dbReference type="ARBA" id="ARBA00022692"/>
    </source>
</evidence>
<feature type="transmembrane region" description="Helical" evidence="6">
    <location>
        <begin position="93"/>
        <end position="114"/>
    </location>
</feature>
<dbReference type="PANTHER" id="PTHR43370:SF1">
    <property type="entry name" value="GUANOSINE ABC TRANSPORTER PERMEASE PROTEIN NUPQ"/>
    <property type="match status" value="1"/>
</dbReference>
<keyword evidence="2" id="KW-1003">Cell membrane</keyword>
<feature type="transmembrane region" description="Helical" evidence="6">
    <location>
        <begin position="274"/>
        <end position="294"/>
    </location>
</feature>
<comment type="subcellular location">
    <subcellularLocation>
        <location evidence="1">Cell membrane</location>
        <topology evidence="1">Multi-pass membrane protein</topology>
    </subcellularLocation>
</comment>
<keyword evidence="3 6" id="KW-0812">Transmembrane</keyword>
<dbReference type="Proteomes" id="UP000240653">
    <property type="component" value="Unassembled WGS sequence"/>
</dbReference>
<gene>
    <name evidence="7" type="ORF">C7I85_23570</name>
</gene>
<evidence type="ECO:0000256" key="2">
    <source>
        <dbReference type="ARBA" id="ARBA00022475"/>
    </source>
</evidence>
<evidence type="ECO:0000256" key="5">
    <source>
        <dbReference type="ARBA" id="ARBA00023136"/>
    </source>
</evidence>
<evidence type="ECO:0000256" key="4">
    <source>
        <dbReference type="ARBA" id="ARBA00022989"/>
    </source>
</evidence>
<sequence length="307" mass="31543">MTMDQVVVVAAIASGIRFAMPILFAALGETVSEKAGVLNVGIEGIMLIGAFLAVLISVQTGSPWVGLLAAIAGGIALGLLHGWMVVVLKVDQIVSGIALVVLGAGLSGFGYRLALDGGAVRVPGFRQLDLGLLSHLPVVGPVLFSQHFLAYVGIALAFALGFMLRRTGLGLTIRAVGETPEAAAAAGIEIDRVRLCCAAFGGSLAGIGGAFLSTAQLAGFVENMVSGRGFIALACVVFSRWRPVGALFAALAFGIADAAQVRMQALYPDIPYQAFIILPFVIALLAMTMPGGAARGPAQLGRPFRRG</sequence>
<feature type="transmembrane region" description="Helical" evidence="6">
    <location>
        <begin position="195"/>
        <end position="218"/>
    </location>
</feature>